<keyword evidence="1" id="KW-0645">Protease</keyword>
<dbReference type="EMBL" id="DVMJ01000096">
    <property type="protein sequence ID" value="HIU14542.1"/>
    <property type="molecule type" value="Genomic_DNA"/>
</dbReference>
<reference evidence="4" key="1">
    <citation type="submission" date="2020-10" db="EMBL/GenBank/DDBJ databases">
        <authorList>
            <person name="Gilroy R."/>
        </authorList>
    </citation>
    <scope>NUCLEOTIDE SEQUENCE</scope>
    <source>
        <strain evidence="4">CHK195-11698</strain>
    </source>
</reference>
<feature type="non-terminal residue" evidence="4">
    <location>
        <position position="1"/>
    </location>
</feature>
<evidence type="ECO:0000256" key="2">
    <source>
        <dbReference type="ARBA" id="ARBA00022801"/>
    </source>
</evidence>
<evidence type="ECO:0000256" key="1">
    <source>
        <dbReference type="ARBA" id="ARBA00022670"/>
    </source>
</evidence>
<keyword evidence="4" id="KW-0031">Aminopeptidase</keyword>
<dbReference type="InterPro" id="IPR004134">
    <property type="entry name" value="Peptidase_C1B"/>
</dbReference>
<keyword evidence="2" id="KW-0378">Hydrolase</keyword>
<dbReference type="GO" id="GO:0070005">
    <property type="term" value="F:cysteine-type aminopeptidase activity"/>
    <property type="evidence" value="ECO:0007669"/>
    <property type="project" value="InterPro"/>
</dbReference>
<keyword evidence="3" id="KW-0788">Thiol protease</keyword>
<evidence type="ECO:0000313" key="4">
    <source>
        <dbReference type="EMBL" id="HIU14542.1"/>
    </source>
</evidence>
<dbReference type="PANTHER" id="PTHR10363:SF2">
    <property type="entry name" value="BLEOMYCIN HYDROLASE"/>
    <property type="match status" value="1"/>
</dbReference>
<comment type="caution">
    <text evidence="4">The sequence shown here is derived from an EMBL/GenBank/DDBJ whole genome shotgun (WGS) entry which is preliminary data.</text>
</comment>
<dbReference type="GO" id="GO:0009636">
    <property type="term" value="P:response to toxic substance"/>
    <property type="evidence" value="ECO:0007669"/>
    <property type="project" value="TreeGrafter"/>
</dbReference>
<evidence type="ECO:0000256" key="3">
    <source>
        <dbReference type="ARBA" id="ARBA00022807"/>
    </source>
</evidence>
<dbReference type="InterPro" id="IPR025660">
    <property type="entry name" value="Pept_his_AS"/>
</dbReference>
<name>A0A9D1HRE1_9FIRM</name>
<dbReference type="InterPro" id="IPR038765">
    <property type="entry name" value="Papain-like_cys_pep_sf"/>
</dbReference>
<proteinExistence type="predicted"/>
<dbReference type="Gene3D" id="3.90.70.10">
    <property type="entry name" value="Cysteine proteinases"/>
    <property type="match status" value="1"/>
</dbReference>
<dbReference type="GO" id="GO:0006508">
    <property type="term" value="P:proteolysis"/>
    <property type="evidence" value="ECO:0007669"/>
    <property type="project" value="UniProtKB-KW"/>
</dbReference>
<dbReference type="Pfam" id="PF03051">
    <property type="entry name" value="Peptidase_C1_2"/>
    <property type="match status" value="1"/>
</dbReference>
<dbReference type="AlphaFoldDB" id="A0A9D1HRE1"/>
<dbReference type="Proteomes" id="UP000824175">
    <property type="component" value="Unassembled WGS sequence"/>
</dbReference>
<organism evidence="4 5">
    <name type="scientific">Candidatus Fimiplasma intestinipullorum</name>
    <dbReference type="NCBI Taxonomy" id="2840825"/>
    <lineage>
        <taxon>Bacteria</taxon>
        <taxon>Bacillati</taxon>
        <taxon>Bacillota</taxon>
        <taxon>Clostridia</taxon>
        <taxon>Eubacteriales</taxon>
        <taxon>Candidatus Fimiplasma</taxon>
    </lineage>
</organism>
<dbReference type="PROSITE" id="PS00639">
    <property type="entry name" value="THIOL_PROTEASE_HIS"/>
    <property type="match status" value="1"/>
</dbReference>
<sequence length="246" mass="28377">EIHVAKDEMLETMYGFLCTCFGVPPKTFDFEYVDDKKNYHVEKNMTPQSFYEKYVGNVLDDYVSIINAPTKDKPFHEVFTVKYLGNVVGGTPIRYLNLEINEFKQAVLAQLKEGEIVWFGSDCGKFSNRETGIWDDQAFDYETAFGMDFEMTKEEMLDYGHSAMNHAMVITGVNLDNDAPTKWKIENSWGEGAGNKGYFLMSDSWFDRFVYQAVVNKKYLKDEWIQKLEGDPIELNPWDPMGSLAD</sequence>
<reference evidence="4" key="2">
    <citation type="journal article" date="2021" name="PeerJ">
        <title>Extensive microbial diversity within the chicken gut microbiome revealed by metagenomics and culture.</title>
        <authorList>
            <person name="Gilroy R."/>
            <person name="Ravi A."/>
            <person name="Getino M."/>
            <person name="Pursley I."/>
            <person name="Horton D.L."/>
            <person name="Alikhan N.F."/>
            <person name="Baker D."/>
            <person name="Gharbi K."/>
            <person name="Hall N."/>
            <person name="Watson M."/>
            <person name="Adriaenssens E.M."/>
            <person name="Foster-Nyarko E."/>
            <person name="Jarju S."/>
            <person name="Secka A."/>
            <person name="Antonio M."/>
            <person name="Oren A."/>
            <person name="Chaudhuri R.R."/>
            <person name="La Ragione R."/>
            <person name="Hildebrand F."/>
            <person name="Pallen M.J."/>
        </authorList>
    </citation>
    <scope>NUCLEOTIDE SEQUENCE</scope>
    <source>
        <strain evidence="4">CHK195-11698</strain>
    </source>
</reference>
<gene>
    <name evidence="4" type="ORF">IAD15_10835</name>
</gene>
<accession>A0A9D1HRE1</accession>
<dbReference type="PANTHER" id="PTHR10363">
    <property type="entry name" value="BLEOMYCIN HYDROLASE"/>
    <property type="match status" value="1"/>
</dbReference>
<dbReference type="SUPFAM" id="SSF54001">
    <property type="entry name" value="Cysteine proteinases"/>
    <property type="match status" value="1"/>
</dbReference>
<evidence type="ECO:0000313" key="5">
    <source>
        <dbReference type="Proteomes" id="UP000824175"/>
    </source>
</evidence>
<protein>
    <submittedName>
        <fullName evidence="4">Aminopeptidase</fullName>
    </submittedName>
</protein>
<dbReference type="GO" id="GO:0043418">
    <property type="term" value="P:homocysteine catabolic process"/>
    <property type="evidence" value="ECO:0007669"/>
    <property type="project" value="TreeGrafter"/>
</dbReference>
<dbReference type="GO" id="GO:0005737">
    <property type="term" value="C:cytoplasm"/>
    <property type="evidence" value="ECO:0007669"/>
    <property type="project" value="TreeGrafter"/>
</dbReference>